<dbReference type="InterPro" id="IPR036187">
    <property type="entry name" value="DNA_mismatch_repair_MutS_sf"/>
</dbReference>
<evidence type="ECO:0000259" key="6">
    <source>
        <dbReference type="SMART" id="SM00534"/>
    </source>
</evidence>
<feature type="region of interest" description="Disordered" evidence="4">
    <location>
        <begin position="535"/>
        <end position="554"/>
    </location>
</feature>
<dbReference type="Proteomes" id="UP000886191">
    <property type="component" value="Unassembled WGS sequence"/>
</dbReference>
<evidence type="ECO:0000256" key="4">
    <source>
        <dbReference type="SAM" id="MobiDB-lite"/>
    </source>
</evidence>
<dbReference type="PANTHER" id="PTHR48466:SF2">
    <property type="entry name" value="OS10G0509000 PROTEIN"/>
    <property type="match status" value="1"/>
</dbReference>
<keyword evidence="3" id="KW-0238">DNA-binding</keyword>
<dbReference type="SMART" id="SM00533">
    <property type="entry name" value="MUTSd"/>
    <property type="match status" value="1"/>
</dbReference>
<evidence type="ECO:0000313" key="7">
    <source>
        <dbReference type="EMBL" id="HEA23373.1"/>
    </source>
</evidence>
<accession>A0A831VT00</accession>
<dbReference type="SMART" id="SM00534">
    <property type="entry name" value="MUTSac"/>
    <property type="match status" value="1"/>
</dbReference>
<proteinExistence type="predicted"/>
<comment type="caution">
    <text evidence="7">The sequence shown here is derived from an EMBL/GenBank/DDBJ whole genome shotgun (WGS) entry which is preliminary data.</text>
</comment>
<dbReference type="SUPFAM" id="SSF52540">
    <property type="entry name" value="P-loop containing nucleoside triphosphate hydrolases"/>
    <property type="match status" value="1"/>
</dbReference>
<dbReference type="AlphaFoldDB" id="A0A831VT00"/>
<dbReference type="GO" id="GO:0016887">
    <property type="term" value="F:ATP hydrolysis activity"/>
    <property type="evidence" value="ECO:0007669"/>
    <property type="project" value="InterPro"/>
</dbReference>
<dbReference type="Pfam" id="PF00488">
    <property type="entry name" value="MutS_V"/>
    <property type="match status" value="1"/>
</dbReference>
<dbReference type="GO" id="GO:0030983">
    <property type="term" value="F:mismatched DNA binding"/>
    <property type="evidence" value="ECO:0007669"/>
    <property type="project" value="InterPro"/>
</dbReference>
<evidence type="ECO:0000256" key="1">
    <source>
        <dbReference type="ARBA" id="ARBA00022741"/>
    </source>
</evidence>
<dbReference type="GO" id="GO:0004519">
    <property type="term" value="F:endonuclease activity"/>
    <property type="evidence" value="ECO:0007669"/>
    <property type="project" value="InterPro"/>
</dbReference>
<keyword evidence="2" id="KW-0067">ATP-binding</keyword>
<dbReference type="Gene3D" id="3.40.50.300">
    <property type="entry name" value="P-loop containing nucleotide triphosphate hydrolases"/>
    <property type="match status" value="1"/>
</dbReference>
<name>A0A831VT00_9FLAO</name>
<dbReference type="InterPro" id="IPR027417">
    <property type="entry name" value="P-loop_NTPase"/>
</dbReference>
<dbReference type="GO" id="GO:0045910">
    <property type="term" value="P:negative regulation of DNA recombination"/>
    <property type="evidence" value="ECO:0007669"/>
    <property type="project" value="InterPro"/>
</dbReference>
<dbReference type="InterPro" id="IPR045076">
    <property type="entry name" value="MutS"/>
</dbReference>
<evidence type="ECO:0000256" key="3">
    <source>
        <dbReference type="ARBA" id="ARBA00023125"/>
    </source>
</evidence>
<feature type="domain" description="DNA mismatch repair protein MutS core" evidence="5">
    <location>
        <begin position="12"/>
        <end position="316"/>
    </location>
</feature>
<dbReference type="InterPro" id="IPR005747">
    <property type="entry name" value="MutS2"/>
</dbReference>
<organism evidence="7">
    <name type="scientific">Pricia antarctica</name>
    <dbReference type="NCBI Taxonomy" id="641691"/>
    <lineage>
        <taxon>Bacteria</taxon>
        <taxon>Pseudomonadati</taxon>
        <taxon>Bacteroidota</taxon>
        <taxon>Flavobacteriia</taxon>
        <taxon>Flavobacteriales</taxon>
        <taxon>Flavobacteriaceae</taxon>
        <taxon>Pricia</taxon>
    </lineage>
</organism>
<dbReference type="PANTHER" id="PTHR48466">
    <property type="entry name" value="OS10G0509000 PROTEIN-RELATED"/>
    <property type="match status" value="1"/>
</dbReference>
<dbReference type="GO" id="GO:0005524">
    <property type="term" value="F:ATP binding"/>
    <property type="evidence" value="ECO:0007669"/>
    <property type="project" value="UniProtKB-KW"/>
</dbReference>
<keyword evidence="1" id="KW-0547">Nucleotide-binding</keyword>
<dbReference type="EMBL" id="DRGL01000079">
    <property type="protein sequence ID" value="HEA23373.1"/>
    <property type="molecule type" value="Genomic_DNA"/>
</dbReference>
<dbReference type="SUPFAM" id="SSF48334">
    <property type="entry name" value="DNA repair protein MutS, domain III"/>
    <property type="match status" value="1"/>
</dbReference>
<gene>
    <name evidence="7" type="ORF">ENH87_21020</name>
</gene>
<dbReference type="InterPro" id="IPR007696">
    <property type="entry name" value="DNA_mismatch_repair_MutS_core"/>
</dbReference>
<sequence length="726" mass="82465">MVKIPKKTLQDLEFPTVLQQVATRCNTEMGKAKALEVEPISDVEDLQLILGQTSEYLASFTSDNRIPNHGFDTIDKELQLLRIENTTLEVPGFRRIGGICTTVGTHKQFFKKFKEYYPLLYSASESIEANNKIPSQIDAVIDKFGEVKDSASDKLYAIRQEMNHVKGKIGQSFASALNTYNGSDYLDDIRESVVENRRVLAVKAMYRKKVKGTTMGTSKTGSIVYIEPEATLRYSRELNNLEYDEKEEVQRILNTLTHRIRPFAALLSAYQDFLSHIDLTAAKAKYALDTKSLLPEINNDKRLFLRDAYHPLLYISNKRNKDKTYPQTIELASDNRIIVISGPNAGGKSITLKTIGLLQVMLQSGLLIPVHERSSVCIFNRILTDIGDNQSIENHLSTYSYRLKNMNRFLRKCDAETLFLIDEFGTGSDPELGGALAEAFLEVFYERGAYGIITTHYANLKALADELPHTTNANMLFDGKTLEPKFQLVLGEAGSSFTFEVAQKNGIPYSLINRAKKKIERGKVRFDATIAKLQKERSKMSQTSSRLQEEESKAREEAQRLEKLNAKIKDKLVNYQELYDHDQRMILLGNKVEKAAAKYFQNNKKRPLVSELIQIVETENSKRKKKSAAIAKAERLKQAEIAEEARIKVKDIREEKKVEKKKAILKEENKPLPVFKIGDRVRMQDGKAVGSIDTIEKKKAIVNYGQFTTHVGLEQLELVERKKIKK</sequence>
<dbReference type="PIRSF" id="PIRSF005814">
    <property type="entry name" value="MutS_YshD"/>
    <property type="match status" value="1"/>
</dbReference>
<reference evidence="7" key="1">
    <citation type="journal article" date="2020" name="mSystems">
        <title>Genome- and Community-Level Interaction Insights into Carbon Utilization and Element Cycling Functions of Hydrothermarchaeota in Hydrothermal Sediment.</title>
        <authorList>
            <person name="Zhou Z."/>
            <person name="Liu Y."/>
            <person name="Xu W."/>
            <person name="Pan J."/>
            <person name="Luo Z.H."/>
            <person name="Li M."/>
        </authorList>
    </citation>
    <scope>NUCLEOTIDE SEQUENCE [LARGE SCALE GENOMIC DNA]</scope>
    <source>
        <strain evidence="7">HyVt-345</strain>
    </source>
</reference>
<feature type="domain" description="DNA mismatch repair proteins mutS family" evidence="6">
    <location>
        <begin position="335"/>
        <end position="520"/>
    </location>
</feature>
<dbReference type="GO" id="GO:0140664">
    <property type="term" value="F:ATP-dependent DNA damage sensor activity"/>
    <property type="evidence" value="ECO:0007669"/>
    <property type="project" value="InterPro"/>
</dbReference>
<dbReference type="InterPro" id="IPR000432">
    <property type="entry name" value="DNA_mismatch_repair_MutS_C"/>
</dbReference>
<protein>
    <submittedName>
        <fullName evidence="7">DNA mismatch repair protein MutS</fullName>
    </submittedName>
</protein>
<evidence type="ECO:0000259" key="5">
    <source>
        <dbReference type="SMART" id="SM00533"/>
    </source>
</evidence>
<dbReference type="GO" id="GO:0006298">
    <property type="term" value="P:mismatch repair"/>
    <property type="evidence" value="ECO:0007669"/>
    <property type="project" value="InterPro"/>
</dbReference>
<evidence type="ECO:0000256" key="2">
    <source>
        <dbReference type="ARBA" id="ARBA00022840"/>
    </source>
</evidence>
<dbReference type="NCBIfam" id="TIGR01069">
    <property type="entry name" value="mutS2"/>
    <property type="match status" value="1"/>
</dbReference>